<dbReference type="Pfam" id="PF07521">
    <property type="entry name" value="RMMBL"/>
    <property type="match status" value="1"/>
</dbReference>
<dbReference type="CDD" id="cd16295">
    <property type="entry name" value="TTHA0252-CPSF-like_MBL-fold"/>
    <property type="match status" value="1"/>
</dbReference>
<dbReference type="PANTHER" id="PTHR11203">
    <property type="entry name" value="CLEAVAGE AND POLYADENYLATION SPECIFICITY FACTOR FAMILY MEMBER"/>
    <property type="match status" value="1"/>
</dbReference>
<dbReference type="Gene3D" id="3.60.15.10">
    <property type="entry name" value="Ribonuclease Z/Hydroxyacylglutathione hydrolase-like"/>
    <property type="match status" value="1"/>
</dbReference>
<evidence type="ECO:0000256" key="1">
    <source>
        <dbReference type="ARBA" id="ARBA00022801"/>
    </source>
</evidence>
<feature type="domain" description="Metallo-beta-lactamase" evidence="2">
    <location>
        <begin position="14"/>
        <end position="215"/>
    </location>
</feature>
<accession>A0A090CYB0</accession>
<comment type="caution">
    <text evidence="4">The sequence shown here is derived from an EMBL/GenBank/DDBJ whole genome shotgun (WGS) entry which is preliminary data.</text>
</comment>
<dbReference type="InterPro" id="IPR001279">
    <property type="entry name" value="Metallo-B-lactamas"/>
</dbReference>
<dbReference type="InterPro" id="IPR050698">
    <property type="entry name" value="MBL"/>
</dbReference>
<dbReference type="STRING" id="1437425.CSEC_0419"/>
<name>A0A090CYB0_9BACT</name>
<sequence>MAKLQFLGAAETVTGSKYLLKTFNRKILIDCGLFQGEKELREQNWAPFPADVTTLDAVVLTHAHIDHSGYIPRLVAQGFRGPIYATRATVDLAEILLKDSGRLQEEDANLANLYDFSKHKPALPLYTEKDAMQALTQFKTIDYGTQYQLGDELSFHASRAGHILGSAIITFNVDSEVVVFSGDLGRPEDLIMKKPAEIQVADVLVLESTYGNKKHTKEDPIQKLGAIIRKTAKQGGTVLIPSFAVGRTQTILYILYLLRKEGAIPDIPIYLDSPMAQDATDILLKHLSEHKLSRETAAEVCKIAEYVQTSDRSKQLNFNTKPKIIISASGMAEGGRVLHHIKYHGPKPENTIVFVGFQAPMTRGEKILDGAKEVKIHGEMIPIRARVEYVDSLSSHADYEEILGWLKKFVKAPKLVFLTHGDIESALALKARIEDAFGWNVVIPKHLQEFTI</sequence>
<feature type="domain" description="Beta-Casp" evidence="3">
    <location>
        <begin position="248"/>
        <end position="367"/>
    </location>
</feature>
<gene>
    <name evidence="4" type="ORF">CSEC_0419</name>
</gene>
<dbReference type="EMBL" id="CCEJ010000003">
    <property type="protein sequence ID" value="CDR33256.1"/>
    <property type="molecule type" value="Genomic_DNA"/>
</dbReference>
<dbReference type="GO" id="GO:0004521">
    <property type="term" value="F:RNA endonuclease activity"/>
    <property type="evidence" value="ECO:0007669"/>
    <property type="project" value="TreeGrafter"/>
</dbReference>
<dbReference type="RefSeq" id="WP_041016779.1">
    <property type="nucleotide sequence ID" value="NZ_CCEJ010000003.1"/>
</dbReference>
<reference evidence="4" key="2">
    <citation type="submission" date="2014-09" db="EMBL/GenBank/DDBJ databases">
        <title>Criblamydia sequanensis harbors a mega-plasmid encoding arsenite resistance.</title>
        <authorList>
            <person name="Bertelli C."/>
            <person name="Goesmann A."/>
            <person name="Greub G."/>
        </authorList>
    </citation>
    <scope>NUCLEOTIDE SEQUENCE [LARGE SCALE GENOMIC DNA]</scope>
    <source>
        <strain evidence="4">CRIB-18</strain>
    </source>
</reference>
<dbReference type="OrthoDB" id="9803916at2"/>
<dbReference type="AlphaFoldDB" id="A0A090CYB0"/>
<evidence type="ECO:0000259" key="2">
    <source>
        <dbReference type="SMART" id="SM00849"/>
    </source>
</evidence>
<keyword evidence="1" id="KW-0378">Hydrolase</keyword>
<evidence type="ECO:0000259" key="3">
    <source>
        <dbReference type="SMART" id="SM01027"/>
    </source>
</evidence>
<proteinExistence type="predicted"/>
<organism evidence="4 5">
    <name type="scientific">Candidatus Criblamydia sequanensis CRIB-18</name>
    <dbReference type="NCBI Taxonomy" id="1437425"/>
    <lineage>
        <taxon>Bacteria</taxon>
        <taxon>Pseudomonadati</taxon>
        <taxon>Chlamydiota</taxon>
        <taxon>Chlamydiia</taxon>
        <taxon>Parachlamydiales</taxon>
        <taxon>Candidatus Criblamydiaceae</taxon>
        <taxon>Candidatus Criblamydia</taxon>
    </lineage>
</organism>
<dbReference type="SUPFAM" id="SSF56281">
    <property type="entry name" value="Metallo-hydrolase/oxidoreductase"/>
    <property type="match status" value="1"/>
</dbReference>
<dbReference type="Gene3D" id="3.40.50.10890">
    <property type="match status" value="1"/>
</dbReference>
<dbReference type="InterPro" id="IPR036866">
    <property type="entry name" value="RibonucZ/Hydroxyglut_hydro"/>
</dbReference>
<dbReference type="SMART" id="SM01027">
    <property type="entry name" value="Beta-Casp"/>
    <property type="match status" value="1"/>
</dbReference>
<dbReference type="Proteomes" id="UP000031552">
    <property type="component" value="Unassembled WGS sequence"/>
</dbReference>
<dbReference type="Pfam" id="PF16661">
    <property type="entry name" value="Lactamase_B_6"/>
    <property type="match status" value="1"/>
</dbReference>
<protein>
    <submittedName>
        <fullName evidence="4">Beta-lactamase</fullName>
    </submittedName>
</protein>
<dbReference type="eggNOG" id="COG1236">
    <property type="taxonomic scope" value="Bacteria"/>
</dbReference>
<reference evidence="4" key="1">
    <citation type="submission" date="2013-12" db="EMBL/GenBank/DDBJ databases">
        <authorList>
            <person name="Linke B."/>
        </authorList>
    </citation>
    <scope>NUCLEOTIDE SEQUENCE [LARGE SCALE GENOMIC DNA]</scope>
    <source>
        <strain evidence="4">CRIB-18</strain>
    </source>
</reference>
<dbReference type="SMART" id="SM00849">
    <property type="entry name" value="Lactamase_B"/>
    <property type="match status" value="1"/>
</dbReference>
<dbReference type="PANTHER" id="PTHR11203:SF37">
    <property type="entry name" value="INTEGRATOR COMPLEX SUBUNIT 11"/>
    <property type="match status" value="1"/>
</dbReference>
<dbReference type="Pfam" id="PF10996">
    <property type="entry name" value="Beta-Casp"/>
    <property type="match status" value="1"/>
</dbReference>
<evidence type="ECO:0000313" key="4">
    <source>
        <dbReference type="EMBL" id="CDR33256.1"/>
    </source>
</evidence>
<dbReference type="GO" id="GO:0016787">
    <property type="term" value="F:hydrolase activity"/>
    <property type="evidence" value="ECO:0007669"/>
    <property type="project" value="UniProtKB-KW"/>
</dbReference>
<keyword evidence="5" id="KW-1185">Reference proteome</keyword>
<dbReference type="InterPro" id="IPR011108">
    <property type="entry name" value="RMMBL"/>
</dbReference>
<dbReference type="InterPro" id="IPR022712">
    <property type="entry name" value="Beta_Casp"/>
</dbReference>
<evidence type="ECO:0000313" key="5">
    <source>
        <dbReference type="Proteomes" id="UP000031552"/>
    </source>
</evidence>